<organism evidence="9 10">
    <name type="scientific">Candidatus Limenecus avicola</name>
    <dbReference type="NCBI Taxonomy" id="2840847"/>
    <lineage>
        <taxon>Bacteria</taxon>
        <taxon>Bacillati</taxon>
        <taxon>Bacillota</taxon>
        <taxon>Clostridia</taxon>
        <taxon>Eubacteriales</taxon>
        <taxon>Clostridiaceae</taxon>
        <taxon>Clostridiaceae incertae sedis</taxon>
        <taxon>Candidatus Limenecus</taxon>
    </lineage>
</organism>
<dbReference type="InterPro" id="IPR051673">
    <property type="entry name" value="SSDNA_exonuclease_RecJ"/>
</dbReference>
<dbReference type="Pfam" id="PF17768">
    <property type="entry name" value="RecJ_OB"/>
    <property type="match status" value="1"/>
</dbReference>
<keyword evidence="3" id="KW-0540">Nuclease</keyword>
<sequence length="788" mass="88826">MEKVWKIKEHKDIPKEIINAAGSGLLAQLLVQRGMDTVQKITDFLNPSQMKITSPFVFCDMQKSVDRIFDAIEKQEKIIIYGDFDCDGVTSTSLLYKTLTHLGANVEYYIPNRENENHGLNTKALVKLIAKQRAKLIITVDCGVSDVEQVAFANGFKVDVIITDHHEAPSVLPEAYAIINPKAVNALDKDLNVEQINALNELAGVGVAFKLACALLETKKDYDFANNLLPFVAVGTIADVVPILYENRSFVYAGLKLIESGIHYGLTKLLESGGYEIKNGVTSENIAFGVAPRINAAGRLDTVEPAVKLLISDNKSEIDLCVEELNNFNRIRQDICEDIFNEAVEMIQNEPPQDAIVLYKKGWHIGIIGIVASKLVEKFYKPVFLMTLDENTGFVRCSSRSIPEVHIRNVIADNESLFEYFGGHSQAAGLVFDPKKSPFEKVKSALIESTKQQAEGKELVPRVNIDLELDGTDIGVELIDTIKQLEPFGEGNKTPVFAVKNLVLSSFKTMGQKNNHLKIFCESSDGRPFECVYWNHDSLNIPQGKEFDVVFYPKLNVFNGITTIQLDVQDVKSEFAVKDEKSDFKLYDHRKKTNIFRQICDYLLTTKVSTEIFAQSKPICDTLKTYKEIAPKIRSRKNLSKCAQIMFFDYPTSEAAMQNLIKKSGARVLHFMNYNNRKIDAQELVKNISGMLKYVCTNKNGEVNLNDISDFLAVSDEVTELCFDMLEELGMFEVVEKNADKYKIMFCSAVELSKIKESEMYEELETELAKIYDYRQKLCTMPLEELIL</sequence>
<dbReference type="Proteomes" id="UP000886748">
    <property type="component" value="Unassembled WGS sequence"/>
</dbReference>
<evidence type="ECO:0000259" key="8">
    <source>
        <dbReference type="Pfam" id="PF17768"/>
    </source>
</evidence>
<evidence type="ECO:0000256" key="4">
    <source>
        <dbReference type="ARBA" id="ARBA00022801"/>
    </source>
</evidence>
<dbReference type="Pfam" id="PF02272">
    <property type="entry name" value="DHHA1"/>
    <property type="match status" value="1"/>
</dbReference>
<dbReference type="EMBL" id="DVOD01000038">
    <property type="protein sequence ID" value="HIU92534.1"/>
    <property type="molecule type" value="Genomic_DNA"/>
</dbReference>
<comment type="similarity">
    <text evidence="1">Belongs to the RecJ family.</text>
</comment>
<dbReference type="AlphaFoldDB" id="A0A9D1MZW6"/>
<protein>
    <recommendedName>
        <fullName evidence="2">Single-stranded-DNA-specific exonuclease RecJ</fullName>
    </recommendedName>
</protein>
<evidence type="ECO:0000313" key="10">
    <source>
        <dbReference type="Proteomes" id="UP000886748"/>
    </source>
</evidence>
<dbReference type="GO" id="GO:0006310">
    <property type="term" value="P:DNA recombination"/>
    <property type="evidence" value="ECO:0007669"/>
    <property type="project" value="InterPro"/>
</dbReference>
<evidence type="ECO:0000256" key="1">
    <source>
        <dbReference type="ARBA" id="ARBA00005915"/>
    </source>
</evidence>
<dbReference type="InterPro" id="IPR041122">
    <property type="entry name" value="RecJ_OB"/>
</dbReference>
<evidence type="ECO:0000259" key="6">
    <source>
        <dbReference type="Pfam" id="PF01368"/>
    </source>
</evidence>
<dbReference type="NCBIfam" id="TIGR00644">
    <property type="entry name" value="recJ"/>
    <property type="match status" value="1"/>
</dbReference>
<name>A0A9D1MZW6_9CLOT</name>
<evidence type="ECO:0000313" key="9">
    <source>
        <dbReference type="EMBL" id="HIU92534.1"/>
    </source>
</evidence>
<dbReference type="GO" id="GO:0008409">
    <property type="term" value="F:5'-3' exonuclease activity"/>
    <property type="evidence" value="ECO:0007669"/>
    <property type="project" value="InterPro"/>
</dbReference>
<evidence type="ECO:0000256" key="3">
    <source>
        <dbReference type="ARBA" id="ARBA00022722"/>
    </source>
</evidence>
<dbReference type="PANTHER" id="PTHR30255:SF2">
    <property type="entry name" value="SINGLE-STRANDED-DNA-SPECIFIC EXONUCLEASE RECJ"/>
    <property type="match status" value="1"/>
</dbReference>
<dbReference type="Gene3D" id="3.90.1640.30">
    <property type="match status" value="1"/>
</dbReference>
<proteinExistence type="inferred from homology"/>
<reference evidence="9" key="2">
    <citation type="journal article" date="2021" name="PeerJ">
        <title>Extensive microbial diversity within the chicken gut microbiome revealed by metagenomics and culture.</title>
        <authorList>
            <person name="Gilroy R."/>
            <person name="Ravi A."/>
            <person name="Getino M."/>
            <person name="Pursley I."/>
            <person name="Horton D.L."/>
            <person name="Alikhan N.F."/>
            <person name="Baker D."/>
            <person name="Gharbi K."/>
            <person name="Hall N."/>
            <person name="Watson M."/>
            <person name="Adriaenssens E.M."/>
            <person name="Foster-Nyarko E."/>
            <person name="Jarju S."/>
            <person name="Secka A."/>
            <person name="Antonio M."/>
            <person name="Oren A."/>
            <person name="Chaudhuri R.R."/>
            <person name="La Ragione R."/>
            <person name="Hildebrand F."/>
            <person name="Pallen M.J."/>
        </authorList>
    </citation>
    <scope>NUCLEOTIDE SEQUENCE</scope>
    <source>
        <strain evidence="9">CHK154-7741</strain>
    </source>
</reference>
<dbReference type="Pfam" id="PF01368">
    <property type="entry name" value="DHH"/>
    <property type="match status" value="1"/>
</dbReference>
<feature type="domain" description="DDH" evidence="6">
    <location>
        <begin position="77"/>
        <end position="236"/>
    </location>
</feature>
<dbReference type="SUPFAM" id="SSF64182">
    <property type="entry name" value="DHH phosphoesterases"/>
    <property type="match status" value="1"/>
</dbReference>
<evidence type="ECO:0000256" key="2">
    <source>
        <dbReference type="ARBA" id="ARBA00019841"/>
    </source>
</evidence>
<evidence type="ECO:0000259" key="7">
    <source>
        <dbReference type="Pfam" id="PF02272"/>
    </source>
</evidence>
<accession>A0A9D1MZW6</accession>
<dbReference type="PANTHER" id="PTHR30255">
    <property type="entry name" value="SINGLE-STRANDED-DNA-SPECIFIC EXONUCLEASE RECJ"/>
    <property type="match status" value="1"/>
</dbReference>
<comment type="caution">
    <text evidence="9">The sequence shown here is derived from an EMBL/GenBank/DDBJ whole genome shotgun (WGS) entry which is preliminary data.</text>
</comment>
<dbReference type="Gene3D" id="2.40.50.460">
    <property type="match status" value="1"/>
</dbReference>
<reference evidence="9" key="1">
    <citation type="submission" date="2020-10" db="EMBL/GenBank/DDBJ databases">
        <authorList>
            <person name="Gilroy R."/>
        </authorList>
    </citation>
    <scope>NUCLEOTIDE SEQUENCE</scope>
    <source>
        <strain evidence="9">CHK154-7741</strain>
    </source>
</reference>
<dbReference type="InterPro" id="IPR001667">
    <property type="entry name" value="DDH_dom"/>
</dbReference>
<dbReference type="InterPro" id="IPR003156">
    <property type="entry name" value="DHHA1_dom"/>
</dbReference>
<evidence type="ECO:0000256" key="5">
    <source>
        <dbReference type="ARBA" id="ARBA00022839"/>
    </source>
</evidence>
<dbReference type="GO" id="GO:0006281">
    <property type="term" value="P:DNA repair"/>
    <property type="evidence" value="ECO:0007669"/>
    <property type="project" value="InterPro"/>
</dbReference>
<dbReference type="InterPro" id="IPR004610">
    <property type="entry name" value="RecJ"/>
</dbReference>
<dbReference type="GO" id="GO:0003676">
    <property type="term" value="F:nucleic acid binding"/>
    <property type="evidence" value="ECO:0007669"/>
    <property type="project" value="InterPro"/>
</dbReference>
<feature type="domain" description="DHHA1" evidence="7">
    <location>
        <begin position="355"/>
        <end position="433"/>
    </location>
</feature>
<keyword evidence="5 9" id="KW-0269">Exonuclease</keyword>
<keyword evidence="4" id="KW-0378">Hydrolase</keyword>
<gene>
    <name evidence="9" type="primary">recJ</name>
    <name evidence="9" type="ORF">IAD26_05305</name>
</gene>
<dbReference type="InterPro" id="IPR038763">
    <property type="entry name" value="DHH_sf"/>
</dbReference>
<feature type="domain" description="RecJ OB" evidence="8">
    <location>
        <begin position="465"/>
        <end position="570"/>
    </location>
</feature>